<reference evidence="5" key="1">
    <citation type="submission" date="2021-01" db="EMBL/GenBank/DDBJ databases">
        <title>Caligus Genome Assembly.</title>
        <authorList>
            <person name="Gallardo-Escarate C."/>
        </authorList>
    </citation>
    <scope>NUCLEOTIDE SEQUENCE [LARGE SCALE GENOMIC DNA]</scope>
</reference>
<feature type="domain" description="CUB" evidence="3">
    <location>
        <begin position="2"/>
        <end position="137"/>
    </location>
</feature>
<evidence type="ECO:0000313" key="5">
    <source>
        <dbReference type="Proteomes" id="UP000595437"/>
    </source>
</evidence>
<dbReference type="EMBL" id="CP045906">
    <property type="protein sequence ID" value="QQP34786.1"/>
    <property type="molecule type" value="Genomic_DNA"/>
</dbReference>
<dbReference type="SUPFAM" id="SSF49854">
    <property type="entry name" value="Spermadhesin, CUB domain"/>
    <property type="match status" value="1"/>
</dbReference>
<proteinExistence type="predicted"/>
<dbReference type="Pfam" id="PF26080">
    <property type="entry name" value="CUB_animal"/>
    <property type="match status" value="1"/>
</dbReference>
<evidence type="ECO:0000313" key="4">
    <source>
        <dbReference type="EMBL" id="QQP34786.1"/>
    </source>
</evidence>
<keyword evidence="5" id="KW-1185">Reference proteome</keyword>
<dbReference type="InterPro" id="IPR035914">
    <property type="entry name" value="Sperma_CUB_dom_sf"/>
</dbReference>
<dbReference type="InterPro" id="IPR058698">
    <property type="entry name" value="CUB_metazoa"/>
</dbReference>
<accession>A0A7T8GNL2</accession>
<organism evidence="4 5">
    <name type="scientific">Caligus rogercresseyi</name>
    <name type="common">Sea louse</name>
    <dbReference type="NCBI Taxonomy" id="217165"/>
    <lineage>
        <taxon>Eukaryota</taxon>
        <taxon>Metazoa</taxon>
        <taxon>Ecdysozoa</taxon>
        <taxon>Arthropoda</taxon>
        <taxon>Crustacea</taxon>
        <taxon>Multicrustacea</taxon>
        <taxon>Hexanauplia</taxon>
        <taxon>Copepoda</taxon>
        <taxon>Siphonostomatoida</taxon>
        <taxon>Caligidae</taxon>
        <taxon>Caligus</taxon>
    </lineage>
</organism>
<keyword evidence="1" id="KW-1015">Disulfide bond</keyword>
<evidence type="ECO:0000256" key="2">
    <source>
        <dbReference type="PROSITE-ProRule" id="PRU00059"/>
    </source>
</evidence>
<dbReference type="InterPro" id="IPR000859">
    <property type="entry name" value="CUB_dom"/>
</dbReference>
<protein>
    <submittedName>
        <fullName evidence="4">LOC101744434</fullName>
    </submittedName>
</protein>
<dbReference type="PROSITE" id="PS01180">
    <property type="entry name" value="CUB"/>
    <property type="match status" value="1"/>
</dbReference>
<dbReference type="AlphaFoldDB" id="A0A7T8GNL2"/>
<evidence type="ECO:0000259" key="3">
    <source>
        <dbReference type="PROSITE" id="PS01180"/>
    </source>
</evidence>
<comment type="caution">
    <text evidence="2">Lacks conserved residue(s) required for the propagation of feature annotation.</text>
</comment>
<gene>
    <name evidence="4" type="ORF">FKW44_022790</name>
</gene>
<feature type="non-terminal residue" evidence="4">
    <location>
        <position position="1"/>
    </location>
</feature>
<evidence type="ECO:0000256" key="1">
    <source>
        <dbReference type="ARBA" id="ARBA00023157"/>
    </source>
</evidence>
<sequence>DCAQYFTGISGEFESYNNAGDQALQSHNYQYCIRQEDGMCGIQYSSVEMDLDATIDAASQSVDATDADICPVTAIRIPGVVGALASEFCGSILSVGNEATVNGVLTTYTTPFSVSFFTATGTTLAGFNGFKLRYTQVSLPMGHIRVLFHIIGLYNAN</sequence>
<dbReference type="Proteomes" id="UP000595437">
    <property type="component" value="Chromosome 17"/>
</dbReference>
<dbReference type="OrthoDB" id="2105077at2759"/>
<name>A0A7T8GNL2_CALRO</name>